<dbReference type="PIRSF" id="PIRSF028757">
    <property type="entry name" value="LD-carboxypeptidase"/>
    <property type="match status" value="1"/>
</dbReference>
<dbReference type="InterPro" id="IPR027461">
    <property type="entry name" value="Carboxypeptidase_A_C_sf"/>
</dbReference>
<feature type="domain" description="LD-carboxypeptidase N-terminal" evidence="6">
    <location>
        <begin position="13"/>
        <end position="130"/>
    </location>
</feature>
<dbReference type="InterPro" id="IPR027478">
    <property type="entry name" value="LdcA_N"/>
</dbReference>
<evidence type="ECO:0000259" key="6">
    <source>
        <dbReference type="Pfam" id="PF02016"/>
    </source>
</evidence>
<dbReference type="InterPro" id="IPR040449">
    <property type="entry name" value="Peptidase_S66_N"/>
</dbReference>
<dbReference type="Pfam" id="PF02016">
    <property type="entry name" value="Peptidase_S66"/>
    <property type="match status" value="1"/>
</dbReference>
<dbReference type="InterPro" id="IPR040921">
    <property type="entry name" value="Peptidase_S66C"/>
</dbReference>
<keyword evidence="2" id="KW-0121">Carboxypeptidase</keyword>
<evidence type="ECO:0000256" key="4">
    <source>
        <dbReference type="ARBA" id="ARBA00022801"/>
    </source>
</evidence>
<proteinExistence type="inferred from homology"/>
<keyword evidence="3" id="KW-0645">Protease</keyword>
<keyword evidence="5" id="KW-0720">Serine protease</keyword>
<accession>A0ABV9GPX5</accession>
<evidence type="ECO:0000313" key="8">
    <source>
        <dbReference type="EMBL" id="MFC4620038.1"/>
    </source>
</evidence>
<gene>
    <name evidence="8" type="ORF">ACFO4N_15100</name>
</gene>
<organism evidence="8 9">
    <name type="scientific">Camelliibacillus cellulosilyticus</name>
    <dbReference type="NCBI Taxonomy" id="2174486"/>
    <lineage>
        <taxon>Bacteria</taxon>
        <taxon>Bacillati</taxon>
        <taxon>Bacillota</taxon>
        <taxon>Bacilli</taxon>
        <taxon>Bacillales</taxon>
        <taxon>Sporolactobacillaceae</taxon>
        <taxon>Camelliibacillus</taxon>
    </lineage>
</organism>
<keyword evidence="9" id="KW-1185">Reference proteome</keyword>
<evidence type="ECO:0000256" key="5">
    <source>
        <dbReference type="ARBA" id="ARBA00022825"/>
    </source>
</evidence>
<dbReference type="SUPFAM" id="SSF141986">
    <property type="entry name" value="LD-carboxypeptidase A C-terminal domain-like"/>
    <property type="match status" value="1"/>
</dbReference>
<reference evidence="9" key="1">
    <citation type="journal article" date="2019" name="Int. J. Syst. Evol. Microbiol.">
        <title>The Global Catalogue of Microorganisms (GCM) 10K type strain sequencing project: providing services to taxonomists for standard genome sequencing and annotation.</title>
        <authorList>
            <consortium name="The Broad Institute Genomics Platform"/>
            <consortium name="The Broad Institute Genome Sequencing Center for Infectious Disease"/>
            <person name="Wu L."/>
            <person name="Ma J."/>
        </authorList>
    </citation>
    <scope>NUCLEOTIDE SEQUENCE [LARGE SCALE GENOMIC DNA]</scope>
    <source>
        <strain evidence="9">CGMCC 1.16306</strain>
    </source>
</reference>
<dbReference type="Proteomes" id="UP001596022">
    <property type="component" value="Unassembled WGS sequence"/>
</dbReference>
<dbReference type="Pfam" id="PF17676">
    <property type="entry name" value="Peptidase_S66C"/>
    <property type="match status" value="1"/>
</dbReference>
<dbReference type="EMBL" id="JBHSFW010000015">
    <property type="protein sequence ID" value="MFC4620038.1"/>
    <property type="molecule type" value="Genomic_DNA"/>
</dbReference>
<dbReference type="Gene3D" id="3.50.30.60">
    <property type="entry name" value="LD-carboxypeptidase A C-terminal domain-like"/>
    <property type="match status" value="1"/>
</dbReference>
<evidence type="ECO:0000256" key="3">
    <source>
        <dbReference type="ARBA" id="ARBA00022670"/>
    </source>
</evidence>
<evidence type="ECO:0000256" key="2">
    <source>
        <dbReference type="ARBA" id="ARBA00022645"/>
    </source>
</evidence>
<dbReference type="RefSeq" id="WP_376847132.1">
    <property type="nucleotide sequence ID" value="NZ_JBHSFW010000015.1"/>
</dbReference>
<protein>
    <submittedName>
        <fullName evidence="8">LD-carboxypeptidase</fullName>
    </submittedName>
</protein>
<dbReference type="InterPro" id="IPR003507">
    <property type="entry name" value="S66_fam"/>
</dbReference>
<evidence type="ECO:0000256" key="1">
    <source>
        <dbReference type="ARBA" id="ARBA00010233"/>
    </source>
</evidence>
<dbReference type="SUPFAM" id="SSF52317">
    <property type="entry name" value="Class I glutamine amidotransferase-like"/>
    <property type="match status" value="1"/>
</dbReference>
<keyword evidence="4" id="KW-0378">Hydrolase</keyword>
<comment type="similarity">
    <text evidence="1">Belongs to the peptidase S66 family.</text>
</comment>
<evidence type="ECO:0000313" key="9">
    <source>
        <dbReference type="Proteomes" id="UP001596022"/>
    </source>
</evidence>
<dbReference type="Gene3D" id="3.40.50.10740">
    <property type="entry name" value="Class I glutamine amidotransferase-like"/>
    <property type="match status" value="1"/>
</dbReference>
<feature type="domain" description="LD-carboxypeptidase C-terminal" evidence="7">
    <location>
        <begin position="178"/>
        <end position="294"/>
    </location>
</feature>
<dbReference type="PANTHER" id="PTHR30237:SF2">
    <property type="entry name" value="MUREIN TETRAPEPTIDE CARBOXYPEPTIDASE"/>
    <property type="match status" value="1"/>
</dbReference>
<comment type="caution">
    <text evidence="8">The sequence shown here is derived from an EMBL/GenBank/DDBJ whole genome shotgun (WGS) entry which is preliminary data.</text>
</comment>
<evidence type="ECO:0000259" key="7">
    <source>
        <dbReference type="Pfam" id="PF17676"/>
    </source>
</evidence>
<dbReference type="CDD" id="cd07025">
    <property type="entry name" value="Peptidase_S66"/>
    <property type="match status" value="1"/>
</dbReference>
<dbReference type="PANTHER" id="PTHR30237">
    <property type="entry name" value="MURAMOYLTETRAPEPTIDE CARBOXYPEPTIDASE"/>
    <property type="match status" value="1"/>
</dbReference>
<name>A0ABV9GPX5_9BACL</name>
<dbReference type="InterPro" id="IPR029062">
    <property type="entry name" value="Class_I_gatase-like"/>
</dbReference>
<sequence length="309" mass="33344">MLKGKPLKFGDTIGLTAPASPAKREKTIMAIDAVERLGFRVKVGSSCFQEYGGYLAGKPENRAAELNAFFQDNQIDAILCLRGGYGSPQILDRLDYSLIAEHPKLFIGYSDMTALHTALLQKCGLITIHGPMAASDLLDADSFTKQSFLRVLTDPDPLWEISNPIETRIESLTAGTATGEIVGGNLALICALLGTPYELDTKGKLLFLEDIGEEPYRIDRMLTQLTLAGKLDDAAGFILGSWTDCESEEEPGGFSVMDVFQNILKPLGKPTIYNVAAGHCDTKISLPLGVQAKLDATNQTLTLLESATA</sequence>